<evidence type="ECO:0000256" key="2">
    <source>
        <dbReference type="ARBA" id="ARBA00005046"/>
    </source>
</evidence>
<name>A0A0T5XD75_9BACT</name>
<evidence type="ECO:0000256" key="5">
    <source>
        <dbReference type="ARBA" id="ARBA00047317"/>
    </source>
</evidence>
<dbReference type="PANTHER" id="PTHR10192">
    <property type="entry name" value="MOLYBDOPTERIN BIOSYNTHESIS PROTEIN"/>
    <property type="match status" value="1"/>
</dbReference>
<dbReference type="GO" id="GO:0061599">
    <property type="term" value="F:molybdopterin molybdotransferase activity"/>
    <property type="evidence" value="ECO:0007669"/>
    <property type="project" value="UniProtKB-UniRule"/>
</dbReference>
<evidence type="ECO:0000256" key="6">
    <source>
        <dbReference type="RuleBase" id="RU365090"/>
    </source>
</evidence>
<evidence type="ECO:0000259" key="7">
    <source>
        <dbReference type="SMART" id="SM00852"/>
    </source>
</evidence>
<dbReference type="EC" id="2.10.1.1" evidence="6"/>
<dbReference type="Gene3D" id="2.40.340.10">
    <property type="entry name" value="MoeA, C-terminal, domain IV"/>
    <property type="match status" value="1"/>
</dbReference>
<dbReference type="GO" id="GO:0006777">
    <property type="term" value="P:Mo-molybdopterin cofactor biosynthetic process"/>
    <property type="evidence" value="ECO:0007669"/>
    <property type="project" value="UniProtKB-UniRule"/>
</dbReference>
<dbReference type="SUPFAM" id="SSF63882">
    <property type="entry name" value="MoeA N-terminal region -like"/>
    <property type="match status" value="1"/>
</dbReference>
<dbReference type="Gene3D" id="2.170.190.11">
    <property type="entry name" value="Molybdopterin biosynthesis moea protein, domain 3"/>
    <property type="match status" value="1"/>
</dbReference>
<dbReference type="Gene3D" id="3.90.105.10">
    <property type="entry name" value="Molybdopterin biosynthesis moea protein, domain 2"/>
    <property type="match status" value="1"/>
</dbReference>
<dbReference type="SUPFAM" id="SSF53218">
    <property type="entry name" value="Molybdenum cofactor biosynthesis proteins"/>
    <property type="match status" value="1"/>
</dbReference>
<comment type="similarity">
    <text evidence="3 6">Belongs to the MoeA family.</text>
</comment>
<dbReference type="Proteomes" id="UP000005273">
    <property type="component" value="Unassembled WGS sequence"/>
</dbReference>
<comment type="function">
    <text evidence="1 6">Catalyzes the insertion of molybdate into adenylated molybdopterin with the concomitant release of AMP.</text>
</comment>
<dbReference type="Pfam" id="PF00994">
    <property type="entry name" value="MoCF_biosynth"/>
    <property type="match status" value="1"/>
</dbReference>
<dbReference type="GO" id="GO:0046872">
    <property type="term" value="F:metal ion binding"/>
    <property type="evidence" value="ECO:0007669"/>
    <property type="project" value="UniProtKB-UniRule"/>
</dbReference>
<dbReference type="eggNOG" id="COG0303">
    <property type="taxonomic scope" value="Bacteria"/>
</dbReference>
<keyword evidence="6" id="KW-0479">Metal-binding</keyword>
<dbReference type="SMART" id="SM00852">
    <property type="entry name" value="MoCF_biosynth"/>
    <property type="match status" value="1"/>
</dbReference>
<evidence type="ECO:0000313" key="8">
    <source>
        <dbReference type="EMBL" id="KRT36291.1"/>
    </source>
</evidence>
<protein>
    <recommendedName>
        <fullName evidence="6">Molybdopterin molybdenumtransferase</fullName>
        <ecNumber evidence="6">2.10.1.1</ecNumber>
    </recommendedName>
</protein>
<dbReference type="UniPathway" id="UPA00344"/>
<comment type="pathway">
    <text evidence="2 6">Cofactor biosynthesis; molybdopterin biosynthesis.</text>
</comment>
<dbReference type="InterPro" id="IPR008284">
    <property type="entry name" value="MoCF_biosynth_CS"/>
</dbReference>
<dbReference type="Pfam" id="PF03453">
    <property type="entry name" value="MoeA_N"/>
    <property type="match status" value="1"/>
</dbReference>
<keyword evidence="6" id="KW-0460">Magnesium</keyword>
<keyword evidence="6" id="KW-0808">Transferase</keyword>
<dbReference type="InterPro" id="IPR036135">
    <property type="entry name" value="MoeA_linker/N_sf"/>
</dbReference>
<keyword evidence="6" id="KW-0500">Molybdenum</keyword>
<dbReference type="CDD" id="cd00887">
    <property type="entry name" value="MoeA"/>
    <property type="match status" value="1"/>
</dbReference>
<keyword evidence="9" id="KW-1185">Reference proteome</keyword>
<keyword evidence="4 6" id="KW-0501">Molybdenum cofactor biosynthesis</keyword>
<dbReference type="PROSITE" id="PS01079">
    <property type="entry name" value="MOCF_BIOSYNTHESIS_2"/>
    <property type="match status" value="1"/>
</dbReference>
<evidence type="ECO:0000256" key="4">
    <source>
        <dbReference type="ARBA" id="ARBA00023150"/>
    </source>
</evidence>
<proteinExistence type="inferred from homology"/>
<dbReference type="SUPFAM" id="SSF63867">
    <property type="entry name" value="MoeA C-terminal domain-like"/>
    <property type="match status" value="1"/>
</dbReference>
<evidence type="ECO:0000256" key="1">
    <source>
        <dbReference type="ARBA" id="ARBA00002901"/>
    </source>
</evidence>
<dbReference type="PANTHER" id="PTHR10192:SF5">
    <property type="entry name" value="GEPHYRIN"/>
    <property type="match status" value="1"/>
</dbReference>
<gene>
    <name evidence="8" type="ORF">HMPREF1705_03565</name>
</gene>
<dbReference type="InterPro" id="IPR038987">
    <property type="entry name" value="MoeA-like"/>
</dbReference>
<organism evidence="8 9">
    <name type="scientific">Acetomicrobium hydrogeniformans ATCC BAA-1850</name>
    <dbReference type="NCBI Taxonomy" id="592015"/>
    <lineage>
        <taxon>Bacteria</taxon>
        <taxon>Thermotogati</taxon>
        <taxon>Synergistota</taxon>
        <taxon>Synergistia</taxon>
        <taxon>Synergistales</taxon>
        <taxon>Acetomicrobiaceae</taxon>
        <taxon>Acetomicrobium</taxon>
    </lineage>
</organism>
<dbReference type="InterPro" id="IPR036425">
    <property type="entry name" value="MoaB/Mog-like_dom_sf"/>
</dbReference>
<evidence type="ECO:0000256" key="3">
    <source>
        <dbReference type="ARBA" id="ARBA00010763"/>
    </source>
</evidence>
<dbReference type="InterPro" id="IPR001453">
    <property type="entry name" value="MoaB/Mog_dom"/>
</dbReference>
<comment type="catalytic activity">
    <reaction evidence="5">
        <text>adenylyl-molybdopterin + molybdate = Mo-molybdopterin + AMP + H(+)</text>
        <dbReference type="Rhea" id="RHEA:35047"/>
        <dbReference type="ChEBI" id="CHEBI:15378"/>
        <dbReference type="ChEBI" id="CHEBI:36264"/>
        <dbReference type="ChEBI" id="CHEBI:62727"/>
        <dbReference type="ChEBI" id="CHEBI:71302"/>
        <dbReference type="ChEBI" id="CHEBI:456215"/>
        <dbReference type="EC" id="2.10.1.1"/>
    </reaction>
</comment>
<comment type="cofactor">
    <cofactor evidence="6">
        <name>Mg(2+)</name>
        <dbReference type="ChEBI" id="CHEBI:18420"/>
    </cofactor>
</comment>
<evidence type="ECO:0000313" key="9">
    <source>
        <dbReference type="Proteomes" id="UP000005273"/>
    </source>
</evidence>
<accession>A0A0T5XD75</accession>
<dbReference type="InterPro" id="IPR036688">
    <property type="entry name" value="MoeA_C_domain_IV_sf"/>
</dbReference>
<dbReference type="Pfam" id="PF03454">
    <property type="entry name" value="MoeA_C"/>
    <property type="match status" value="1"/>
</dbReference>
<dbReference type="AlphaFoldDB" id="A0A0T5XD75"/>
<feature type="domain" description="MoaB/Mog" evidence="7">
    <location>
        <begin position="188"/>
        <end position="332"/>
    </location>
</feature>
<dbReference type="NCBIfam" id="TIGR00177">
    <property type="entry name" value="molyb_syn"/>
    <property type="match status" value="1"/>
</dbReference>
<dbReference type="STRING" id="592015.HMPREF1705_03565"/>
<dbReference type="EMBL" id="ACJX03000001">
    <property type="protein sequence ID" value="KRT36291.1"/>
    <property type="molecule type" value="Genomic_DNA"/>
</dbReference>
<sequence length="414" mass="44998">MSGFVEELLERSEALKLVCDSLGFPYKMRTRRVDIDNACGLRLGKDLKAPEPHPPFPRSLRDGYAVRSADVIGASPSSPVFLRKCGIVPMGGVVEEPLPHEGAMQIFTGGILPCNGDAVVMLEDTEESGPWIEVRKSVMPGENIISRGEEIATNDVIAEVGDILDFKNIPAACGLGIRQIDVIDLEIGILSTGDEVVDISTNPLPPGCVRDVNGVMLHLLLKHYGFHSRFLGIVPDNFRRLKESVENSLENFDVIILSGGSSVSSRDFCYDVIQNLGDPGLIVRGINMKPGKPTLIGGINKEGSSKLVISLPGHPLSCSVVARVVLLPLLDMMIGGTRLYEKNFKIIKLKCLDDFISRSGVEEYIPVSLKFDGVVPVNSKSGYISALKRTAGLAVLPINRETTRKGEEIEVILW</sequence>
<dbReference type="InterPro" id="IPR005110">
    <property type="entry name" value="MoeA_linker/N"/>
</dbReference>
<dbReference type="Gene3D" id="3.40.980.10">
    <property type="entry name" value="MoaB/Mog-like domain"/>
    <property type="match status" value="1"/>
</dbReference>
<dbReference type="InterPro" id="IPR005111">
    <property type="entry name" value="MoeA_C_domain_IV"/>
</dbReference>
<reference evidence="9" key="1">
    <citation type="submission" date="2012-09" db="EMBL/GenBank/DDBJ databases">
        <authorList>
            <person name="Weinstock G."/>
            <person name="Sodergren E."/>
            <person name="Clifton S."/>
            <person name="Fulton L."/>
            <person name="Fulton B."/>
            <person name="Courtney L."/>
            <person name="Fronick C."/>
            <person name="Harrison M."/>
            <person name="Strong C."/>
            <person name="Farmer C."/>
            <person name="Delehaunty K."/>
            <person name="Markovic C."/>
            <person name="Hall O."/>
            <person name="Minx P."/>
            <person name="Tomlinson C."/>
            <person name="Mitreva M."/>
            <person name="Nelson J."/>
            <person name="Hou S."/>
            <person name="Wollam A."/>
            <person name="Pepin K.H."/>
            <person name="Johnson M."/>
            <person name="Bhonagiri V."/>
            <person name="Nash W.E."/>
            <person name="Suruliraj S."/>
            <person name="Warren W."/>
            <person name="Chinwalla A."/>
            <person name="Mardis E.R."/>
            <person name="Wilson R.K."/>
        </authorList>
    </citation>
    <scope>NUCLEOTIDE SEQUENCE [LARGE SCALE GENOMIC DNA]</scope>
    <source>
        <strain evidence="9">OS1</strain>
    </source>
</reference>
<dbReference type="OrthoDB" id="9804758at2"/>
<dbReference type="GO" id="GO:0005829">
    <property type="term" value="C:cytosol"/>
    <property type="evidence" value="ECO:0007669"/>
    <property type="project" value="TreeGrafter"/>
</dbReference>
<comment type="caution">
    <text evidence="8">The sequence shown here is derived from an EMBL/GenBank/DDBJ whole genome shotgun (WGS) entry which is preliminary data.</text>
</comment>
<dbReference type="RefSeq" id="WP_009201017.1">
    <property type="nucleotide sequence ID" value="NZ_ACJX03000001.1"/>
</dbReference>